<proteinExistence type="predicted"/>
<comment type="caution">
    <text evidence="1">The sequence shown here is derived from an EMBL/GenBank/DDBJ whole genome shotgun (WGS) entry which is preliminary data.</text>
</comment>
<accession>A0A8H7VS52</accession>
<gene>
    <name evidence="1" type="ORF">INT48_006850</name>
</gene>
<reference evidence="1" key="1">
    <citation type="submission" date="2021-01" db="EMBL/GenBank/DDBJ databases">
        <title>Metabolic potential, ecology and presence of endohyphal bacteria is reflected in genomic diversity of Mucoromycotina.</title>
        <authorList>
            <person name="Muszewska A."/>
            <person name="Okrasinska A."/>
            <person name="Steczkiewicz K."/>
            <person name="Drgas O."/>
            <person name="Orlowska M."/>
            <person name="Perlinska-Lenart U."/>
            <person name="Aleksandrzak-Piekarczyk T."/>
            <person name="Szatraj K."/>
            <person name="Zielenkiewicz U."/>
            <person name="Pilsyk S."/>
            <person name="Malc E."/>
            <person name="Mieczkowski P."/>
            <person name="Kruszewska J.S."/>
            <person name="Biernat P."/>
            <person name="Pawlowska J."/>
        </authorList>
    </citation>
    <scope>NUCLEOTIDE SEQUENCE</scope>
    <source>
        <strain evidence="1">WA0000018081</strain>
    </source>
</reference>
<dbReference type="AlphaFoldDB" id="A0A8H7VS52"/>
<sequence length="279" mass="31852">MLYDALDTDNKEDWLIKIKTFRNYNSEADLTARRDLMASIFNIFSNLYDGASEILSSSESCLRYYIIDPLLQACNKYLKDHNNDVTFYPGEIELKAMTVQLKDQGITDKRLKYNADGTILFNRIPTEILLSEVSSAFAENNKAKTSFDHYKAMFGLLMMLKTIARRYKYTSFNTFKGLKAHFIHTHKKFEEKSEGIMPFMTFSISLGVSLEEALHTLPTLSREHEQVLKEASCEGTNENASPASLLDLVKPVLVRLNENKHKDEVAEDDLQSPSSSNVF</sequence>
<name>A0A8H7VS52_9FUNG</name>
<dbReference type="EMBL" id="JAEPRE010000103">
    <property type="protein sequence ID" value="KAG2232671.1"/>
    <property type="molecule type" value="Genomic_DNA"/>
</dbReference>
<evidence type="ECO:0000313" key="2">
    <source>
        <dbReference type="Proteomes" id="UP000613177"/>
    </source>
</evidence>
<protein>
    <submittedName>
        <fullName evidence="1">Uncharacterized protein</fullName>
    </submittedName>
</protein>
<keyword evidence="2" id="KW-1185">Reference proteome</keyword>
<organism evidence="1 2">
    <name type="scientific">Thamnidium elegans</name>
    <dbReference type="NCBI Taxonomy" id="101142"/>
    <lineage>
        <taxon>Eukaryota</taxon>
        <taxon>Fungi</taxon>
        <taxon>Fungi incertae sedis</taxon>
        <taxon>Mucoromycota</taxon>
        <taxon>Mucoromycotina</taxon>
        <taxon>Mucoromycetes</taxon>
        <taxon>Mucorales</taxon>
        <taxon>Mucorineae</taxon>
        <taxon>Mucoraceae</taxon>
        <taxon>Thamnidium</taxon>
    </lineage>
</organism>
<dbReference type="Proteomes" id="UP000613177">
    <property type="component" value="Unassembled WGS sequence"/>
</dbReference>
<evidence type="ECO:0000313" key="1">
    <source>
        <dbReference type="EMBL" id="KAG2232671.1"/>
    </source>
</evidence>